<feature type="domain" description="DUF6443" evidence="2">
    <location>
        <begin position="34"/>
        <end position="152"/>
    </location>
</feature>
<keyword evidence="4" id="KW-1185">Reference proteome</keyword>
<proteinExistence type="predicted"/>
<dbReference type="NCBIfam" id="TIGR03696">
    <property type="entry name" value="Rhs_assc_core"/>
    <property type="match status" value="1"/>
</dbReference>
<feature type="signal peptide" evidence="1">
    <location>
        <begin position="1"/>
        <end position="19"/>
    </location>
</feature>
<dbReference type="Proteomes" id="UP001430374">
    <property type="component" value="Unassembled WGS sequence"/>
</dbReference>
<dbReference type="PANTHER" id="PTHR32305">
    <property type="match status" value="1"/>
</dbReference>
<gene>
    <name evidence="3" type="ORF">H9Q08_12125</name>
</gene>
<dbReference type="EMBL" id="JACSGT010000001">
    <property type="protein sequence ID" value="MCF2220046.1"/>
    <property type="molecule type" value="Genomic_DNA"/>
</dbReference>
<dbReference type="RefSeq" id="WP_235131547.1">
    <property type="nucleotide sequence ID" value="NZ_JACSGT010000001.1"/>
</dbReference>
<organism evidence="3 4">
    <name type="scientific">Chryseobacterium indicum</name>
    <dbReference type="NCBI Taxonomy" id="2766954"/>
    <lineage>
        <taxon>Bacteria</taxon>
        <taxon>Pseudomonadati</taxon>
        <taxon>Bacteroidota</taxon>
        <taxon>Flavobacteriia</taxon>
        <taxon>Flavobacteriales</taxon>
        <taxon>Weeksellaceae</taxon>
        <taxon>Chryseobacterium group</taxon>
        <taxon>Chryseobacterium</taxon>
    </lineage>
</organism>
<dbReference type="Gene3D" id="2.180.10.10">
    <property type="entry name" value="RHS repeat-associated core"/>
    <property type="match status" value="1"/>
</dbReference>
<evidence type="ECO:0000259" key="2">
    <source>
        <dbReference type="Pfam" id="PF20041"/>
    </source>
</evidence>
<accession>A0ABS9C6F8</accession>
<dbReference type="InterPro" id="IPR022385">
    <property type="entry name" value="Rhs_assc_core"/>
</dbReference>
<comment type="caution">
    <text evidence="3">The sequence shown here is derived from an EMBL/GenBank/DDBJ whole genome shotgun (WGS) entry which is preliminary data.</text>
</comment>
<evidence type="ECO:0000313" key="4">
    <source>
        <dbReference type="Proteomes" id="UP001430374"/>
    </source>
</evidence>
<evidence type="ECO:0000313" key="3">
    <source>
        <dbReference type="EMBL" id="MCF2220046.1"/>
    </source>
</evidence>
<dbReference type="PANTHER" id="PTHR32305:SF15">
    <property type="entry name" value="PROTEIN RHSA-RELATED"/>
    <property type="match status" value="1"/>
</dbReference>
<keyword evidence="1" id="KW-0732">Signal</keyword>
<name>A0ABS9C6F8_9FLAO</name>
<reference evidence="3" key="1">
    <citation type="submission" date="2021-08" db="EMBL/GenBank/DDBJ databases">
        <title>Complete genome sequence of Chryseobacterium sp strain PS-8.</title>
        <authorList>
            <person name="Das S.K."/>
        </authorList>
    </citation>
    <scope>NUCLEOTIDE SEQUENCE</scope>
    <source>
        <strain evidence="3">PS-8</strain>
    </source>
</reference>
<feature type="chain" id="PRO_5046545525" evidence="1">
    <location>
        <begin position="20"/>
        <end position="1236"/>
    </location>
</feature>
<dbReference type="InterPro" id="IPR050708">
    <property type="entry name" value="T6SS_VgrG/RHS"/>
</dbReference>
<dbReference type="Pfam" id="PF20041">
    <property type="entry name" value="DUF6443"/>
    <property type="match status" value="1"/>
</dbReference>
<dbReference type="InterPro" id="IPR045619">
    <property type="entry name" value="DUF6443"/>
</dbReference>
<sequence length="1236" mass="137220">MKKILIPIGTLFLSGLAYSQNQASSAENYVYSKTYLEAVTTSSATAKQTETVQYFDGLGRPKQVVNVKASPGGKDVVTYIEYDGFGRQVKDYLPIPQQGTQNGAIYTSPLSNATQPALYGAEKIYSEKILENSPLDRILQQKQVGNAWDGKPVNFGYDANTTADAVKKYTTVTTWVNGATNSVVSQSVNYGAAQLYKNTVTDEDGNITIEFKNGEGQVVLVRKMNGAQSVDTYYVYNEYNQLAYVIPPLASVSGAVDDITLNNLCYQYKYDGRNRLIEKKLPGKGWEYMLFDKQDRQVGYQDAGLRGQNKWLCTKYDQYGRVVYTCILTYGESRAFFQNILDTEVNNPSNNEQRSATGFNKSGIQIYYTTAAFPGLGANDPILTVNYYDTYPTGTPAIPTQILGQDVLSQDAQNSSVSTKSLPVASYVKNIEDDNWTKNYTWYDKKGRAIGTHSINHLGGYTKTESLLDFAGTVQKNNIYHLRKQGETGVFVTERFVYDGQNRLLQHYHQVDNKPEVLLAENTYNELSQLSNKKVGNNLQSIDYTYNIRGWMTDINKDQMAVPNLDGKLFAYKIRYNERLGIINPDPSLFSGKDVEAKYNGNIAEVDWRTVENIGNNPSTTPKRYSYAYDKLNRLTAGYYQNPQNPGSKENTESIDYDLNGNITNLYRTSVIESGNTPTVIDKLVYTYENSNKSNRLAKIIDDAQNTTGYEGGGQTIGYDANGNMTSIPDKATNIQYNYLNLPSTVNMLMGFPFDMEYLYRADGVKLKKKTINIVTGYYTTTTTINNSDYLDGFQYNNKTSTTQGGGGPVDPPMEAMMMMAPQSRAMEMQAFSPDEVINFGPVGTLDILKTPDLEFFPTAEGFYDYKKDQYIYQYKDHLGNTRVSFGRNSAGALEIIDVNDYYPFGMNHLKSGNSFFGASSYKNYKYNGKELQESGMYDYGARFYMADIGRWGVVDPLAEKMTRHSPYNYAFNNPIRFIDPDGREGKGWIKTVVDGNTSITYDKDVHSLQDAKDKKYVGVTNYYDEATVTGTDGKGNQTYQYNLDAAGVARDSSGNVMTKSFTTGAGTQIGVNPDSQMLATVSNLQLAGSGGMGAEFRYSCIAGQGWSVALGYISADNNNGSSFYFNINYGVGFDMGPSLSMYSVTPAAGHHFKVEDFAGNGMSYSAAVPFINTSYGGTDYDGKFQFRDMKPSNFGLNNNGAKGYTTFGIGTNPIGFGASYQYGTTKLFGTTPSKK</sequence>
<protein>
    <submittedName>
        <fullName evidence="3">RHS repeat-associated core domain-containing protein</fullName>
    </submittedName>
</protein>
<evidence type="ECO:0000256" key="1">
    <source>
        <dbReference type="SAM" id="SignalP"/>
    </source>
</evidence>